<dbReference type="InterPro" id="IPR006171">
    <property type="entry name" value="TOPRIM_dom"/>
</dbReference>
<comment type="function">
    <text evidence="7">May play a role in DNA repair. It seems to be involved in an RecBC-independent recombinational process of DNA repair. It may act with RecF and RecO.</text>
</comment>
<evidence type="ECO:0000256" key="1">
    <source>
        <dbReference type="ARBA" id="ARBA00022723"/>
    </source>
</evidence>
<keyword evidence="1 7" id="KW-0479">Metal-binding</keyword>
<dbReference type="NCBIfam" id="TIGR00615">
    <property type="entry name" value="recR"/>
    <property type="match status" value="1"/>
</dbReference>
<dbReference type="InterPro" id="IPR034137">
    <property type="entry name" value="TOPRIM_RecR"/>
</dbReference>
<dbReference type="SUPFAM" id="SSF111304">
    <property type="entry name" value="Recombination protein RecR"/>
    <property type="match status" value="1"/>
</dbReference>
<keyword evidence="2 7" id="KW-0227">DNA damage</keyword>
<evidence type="ECO:0000256" key="6">
    <source>
        <dbReference type="ARBA" id="ARBA00023204"/>
    </source>
</evidence>
<dbReference type="OrthoDB" id="9802672at2"/>
<dbReference type="GO" id="GO:0006310">
    <property type="term" value="P:DNA recombination"/>
    <property type="evidence" value="ECO:0007669"/>
    <property type="project" value="UniProtKB-UniRule"/>
</dbReference>
<protein>
    <recommendedName>
        <fullName evidence="7">Recombination protein RecR</fullName>
    </recommendedName>
</protein>
<name>A0A1H2UXT8_9GAMM</name>
<dbReference type="PROSITE" id="PS50880">
    <property type="entry name" value="TOPRIM"/>
    <property type="match status" value="1"/>
</dbReference>
<dbReference type="Gene3D" id="6.10.250.240">
    <property type="match status" value="1"/>
</dbReference>
<keyword evidence="10" id="KW-1185">Reference proteome</keyword>
<evidence type="ECO:0000256" key="5">
    <source>
        <dbReference type="ARBA" id="ARBA00023172"/>
    </source>
</evidence>
<dbReference type="AlphaFoldDB" id="A0A1H2UXT8"/>
<dbReference type="SMART" id="SM00493">
    <property type="entry name" value="TOPRIM"/>
    <property type="match status" value="1"/>
</dbReference>
<dbReference type="InterPro" id="IPR000093">
    <property type="entry name" value="DNA_Rcmb_RecR"/>
</dbReference>
<proteinExistence type="inferred from homology"/>
<dbReference type="Gene3D" id="3.40.1360.10">
    <property type="match status" value="1"/>
</dbReference>
<organism evidence="9 10">
    <name type="scientific">Marinobacter mobilis</name>
    <dbReference type="NCBI Taxonomy" id="488533"/>
    <lineage>
        <taxon>Bacteria</taxon>
        <taxon>Pseudomonadati</taxon>
        <taxon>Pseudomonadota</taxon>
        <taxon>Gammaproteobacteria</taxon>
        <taxon>Pseudomonadales</taxon>
        <taxon>Marinobacteraceae</taxon>
        <taxon>Marinobacter</taxon>
    </lineage>
</organism>
<dbReference type="Gene3D" id="1.10.8.420">
    <property type="entry name" value="RecR Domain 1"/>
    <property type="match status" value="1"/>
</dbReference>
<evidence type="ECO:0000256" key="4">
    <source>
        <dbReference type="ARBA" id="ARBA00022833"/>
    </source>
</evidence>
<dbReference type="Pfam" id="PF02132">
    <property type="entry name" value="RecR_ZnF"/>
    <property type="match status" value="1"/>
</dbReference>
<evidence type="ECO:0000313" key="9">
    <source>
        <dbReference type="EMBL" id="SDW60926.1"/>
    </source>
</evidence>
<dbReference type="GO" id="GO:0006281">
    <property type="term" value="P:DNA repair"/>
    <property type="evidence" value="ECO:0007669"/>
    <property type="project" value="UniProtKB-UniRule"/>
</dbReference>
<evidence type="ECO:0000256" key="2">
    <source>
        <dbReference type="ARBA" id="ARBA00022763"/>
    </source>
</evidence>
<sequence>MAFSPLVDELVESLRCLPGVGQKTAQRMAFHLLEKGRSGGERLAGALAGAMSGVRRCERCQNFSDTPVCGICENPKRNNGTVCVVESPSDLLAIEQAGGYDGGYFVLMGHLSPIDGIGPADIGIECLLDRVATDAVEELILATNPTIEGEATAHYIADRLDGRNVLVTRLAHGIPVGGELGYVDGFTLTHAFRGRKPLAE</sequence>
<dbReference type="PANTHER" id="PTHR30446:SF0">
    <property type="entry name" value="RECOMBINATION PROTEIN RECR"/>
    <property type="match status" value="1"/>
</dbReference>
<dbReference type="GO" id="GO:0008270">
    <property type="term" value="F:zinc ion binding"/>
    <property type="evidence" value="ECO:0007669"/>
    <property type="project" value="UniProtKB-KW"/>
</dbReference>
<keyword evidence="6 7" id="KW-0234">DNA repair</keyword>
<reference evidence="9 10" key="1">
    <citation type="submission" date="2016-10" db="EMBL/GenBank/DDBJ databases">
        <authorList>
            <person name="de Groot N.N."/>
        </authorList>
    </citation>
    <scope>NUCLEOTIDE SEQUENCE [LARGE SCALE GENOMIC DNA]</scope>
    <source>
        <strain evidence="9 10">CGMCC 1.7059</strain>
    </source>
</reference>
<feature type="domain" description="Toprim" evidence="8">
    <location>
        <begin position="80"/>
        <end position="175"/>
    </location>
</feature>
<evidence type="ECO:0000256" key="3">
    <source>
        <dbReference type="ARBA" id="ARBA00022771"/>
    </source>
</evidence>
<dbReference type="Proteomes" id="UP000199675">
    <property type="component" value="Unassembled WGS sequence"/>
</dbReference>
<dbReference type="Pfam" id="PF13662">
    <property type="entry name" value="Toprim_4"/>
    <property type="match status" value="1"/>
</dbReference>
<dbReference type="EMBL" id="FNNE01000003">
    <property type="protein sequence ID" value="SDW60926.1"/>
    <property type="molecule type" value="Genomic_DNA"/>
</dbReference>
<dbReference type="InterPro" id="IPR015967">
    <property type="entry name" value="Rcmb_RecR_Znf"/>
</dbReference>
<dbReference type="PROSITE" id="PS01300">
    <property type="entry name" value="RECR"/>
    <property type="match status" value="1"/>
</dbReference>
<keyword evidence="5 7" id="KW-0233">DNA recombination</keyword>
<keyword evidence="4 7" id="KW-0862">Zinc</keyword>
<evidence type="ECO:0000313" key="10">
    <source>
        <dbReference type="Proteomes" id="UP000199675"/>
    </source>
</evidence>
<gene>
    <name evidence="7" type="primary">recR</name>
    <name evidence="9" type="ORF">SAMN04487960_103264</name>
</gene>
<dbReference type="RefSeq" id="WP_091812085.1">
    <property type="nucleotide sequence ID" value="NZ_FNNE01000003.1"/>
</dbReference>
<accession>A0A1H2UXT8</accession>
<comment type="similarity">
    <text evidence="7">Belongs to the RecR family.</text>
</comment>
<dbReference type="GO" id="GO:0003677">
    <property type="term" value="F:DNA binding"/>
    <property type="evidence" value="ECO:0007669"/>
    <property type="project" value="UniProtKB-UniRule"/>
</dbReference>
<dbReference type="HAMAP" id="MF_00017">
    <property type="entry name" value="RecR"/>
    <property type="match status" value="1"/>
</dbReference>
<dbReference type="Pfam" id="PF21176">
    <property type="entry name" value="RecR_HhH"/>
    <property type="match status" value="1"/>
</dbReference>
<dbReference type="Pfam" id="PF21175">
    <property type="entry name" value="RecR_C"/>
    <property type="match status" value="1"/>
</dbReference>
<keyword evidence="3 7" id="KW-0863">Zinc-finger</keyword>
<evidence type="ECO:0000256" key="7">
    <source>
        <dbReference type="HAMAP-Rule" id="MF_00017"/>
    </source>
</evidence>
<feature type="zinc finger region" description="C4-type" evidence="7">
    <location>
        <begin position="57"/>
        <end position="72"/>
    </location>
</feature>
<dbReference type="CDD" id="cd01025">
    <property type="entry name" value="TOPRIM_recR"/>
    <property type="match status" value="1"/>
</dbReference>
<dbReference type="STRING" id="488533.SAMN04487960_103264"/>
<dbReference type="PANTHER" id="PTHR30446">
    <property type="entry name" value="RECOMBINATION PROTEIN RECR"/>
    <property type="match status" value="1"/>
</dbReference>
<evidence type="ECO:0000259" key="8">
    <source>
        <dbReference type="PROSITE" id="PS50880"/>
    </source>
</evidence>
<dbReference type="InterPro" id="IPR023627">
    <property type="entry name" value="Rcmb_RecR"/>
</dbReference>